<organism evidence="3">
    <name type="scientific">Octopus bimaculoides</name>
    <name type="common">California two-spotted octopus</name>
    <dbReference type="NCBI Taxonomy" id="37653"/>
    <lineage>
        <taxon>Eukaryota</taxon>
        <taxon>Metazoa</taxon>
        <taxon>Spiralia</taxon>
        <taxon>Lophotrochozoa</taxon>
        <taxon>Mollusca</taxon>
        <taxon>Cephalopoda</taxon>
        <taxon>Coleoidea</taxon>
        <taxon>Octopodiformes</taxon>
        <taxon>Octopoda</taxon>
        <taxon>Incirrata</taxon>
        <taxon>Octopodidae</taxon>
        <taxon>Octopus</taxon>
    </lineage>
</organism>
<accession>A0A0L8GJY5</accession>
<dbReference type="Gene3D" id="3.30.300.30">
    <property type="match status" value="1"/>
</dbReference>
<dbReference type="InterPro" id="IPR000873">
    <property type="entry name" value="AMP-dep_synth/lig_dom"/>
</dbReference>
<dbReference type="PANTHER" id="PTHR42814">
    <property type="entry name" value="AMP-BINDING DOMAIN-CONTAINING PROTEIN"/>
    <property type="match status" value="1"/>
</dbReference>
<dbReference type="AlphaFoldDB" id="A0A0L8GJY5"/>
<dbReference type="Pfam" id="PF13193">
    <property type="entry name" value="AMP-binding_C"/>
    <property type="match status" value="1"/>
</dbReference>
<dbReference type="InterPro" id="IPR020845">
    <property type="entry name" value="AMP-binding_CS"/>
</dbReference>
<proteinExistence type="predicted"/>
<dbReference type="STRING" id="37653.A0A0L8GJY5"/>
<protein>
    <submittedName>
        <fullName evidence="3">Uncharacterized protein</fullName>
    </submittedName>
</protein>
<dbReference type="InterPro" id="IPR042099">
    <property type="entry name" value="ANL_N_sf"/>
</dbReference>
<dbReference type="KEGG" id="obi:106876424"/>
<dbReference type="InterPro" id="IPR025110">
    <property type="entry name" value="AMP-bd_C"/>
</dbReference>
<feature type="domain" description="AMP-dependent synthetase/ligase" evidence="1">
    <location>
        <begin position="24"/>
        <end position="381"/>
    </location>
</feature>
<gene>
    <name evidence="3" type="ORF">OCBIM_22032422mg</name>
</gene>
<evidence type="ECO:0000259" key="2">
    <source>
        <dbReference type="Pfam" id="PF13193"/>
    </source>
</evidence>
<dbReference type="OMA" id="QCQANET"/>
<dbReference type="PROSITE" id="PS00455">
    <property type="entry name" value="AMP_BINDING"/>
    <property type="match status" value="1"/>
</dbReference>
<dbReference type="InterPro" id="IPR045851">
    <property type="entry name" value="AMP-bd_C_sf"/>
</dbReference>
<dbReference type="SUPFAM" id="SSF56801">
    <property type="entry name" value="Acetyl-CoA synthetase-like"/>
    <property type="match status" value="1"/>
</dbReference>
<dbReference type="EMBL" id="KQ421533">
    <property type="protein sequence ID" value="KOF77164.1"/>
    <property type="molecule type" value="Genomic_DNA"/>
</dbReference>
<dbReference type="Pfam" id="PF00501">
    <property type="entry name" value="AMP-binding"/>
    <property type="match status" value="1"/>
</dbReference>
<reference evidence="3" key="1">
    <citation type="submission" date="2015-07" db="EMBL/GenBank/DDBJ databases">
        <title>MeaNS - Measles Nucleotide Surveillance Program.</title>
        <authorList>
            <person name="Tran T."/>
            <person name="Druce J."/>
        </authorList>
    </citation>
    <scope>NUCLEOTIDE SEQUENCE</scope>
    <source>
        <strain evidence="3">UCB-OBI-ISO-001</strain>
        <tissue evidence="3">Gonad</tissue>
    </source>
</reference>
<dbReference type="PANTHER" id="PTHR42814:SF3">
    <property type="entry name" value="BETA-N-ACETYLHEXOSAMINIDASE"/>
    <property type="match status" value="1"/>
</dbReference>
<feature type="domain" description="AMP-binding enzyme C-terminal" evidence="2">
    <location>
        <begin position="432"/>
        <end position="496"/>
    </location>
</feature>
<dbReference type="OrthoDB" id="5953112at2759"/>
<evidence type="ECO:0000313" key="3">
    <source>
        <dbReference type="EMBL" id="KOF77164.1"/>
    </source>
</evidence>
<evidence type="ECO:0000259" key="1">
    <source>
        <dbReference type="Pfam" id="PF00501"/>
    </source>
</evidence>
<name>A0A0L8GJY5_OCTBM</name>
<dbReference type="Gene3D" id="3.40.50.12780">
    <property type="entry name" value="N-terminal domain of ligase-like"/>
    <property type="match status" value="1"/>
</dbReference>
<sequence>MKSYSHASSIRQLSYETIPKRLFRFALEDPEKVAFAYYDNKMQRTQITRRELYESTEVFAKFLVGKGIKKGDRIALCVSNCVEWMAYDSGIMMAGGCSVRLWAGQADFLPMLEDCVAAVFDSDPAFYNKLLKVADIFENGNVVSETFPKLRLAINVSEIKSLRSTNCQTFNFPHMEPEDVTIIVQTSGSTGKPKRVTHSSFDVINCAECYCDGAGITSNDVVFNERYMGFGGSYPLSFIATGCKYVSADMCSLNCPKDFQKLKNLLTKESCNISSMIPADLRLCTGDKPILDLVMLAGDIPTYDAMKQGLSWTKTIDNFLSTAETLMIAVKRFSKNNIGEYFPGLIGPLLPNVEAKIVDDHNDIVDIGKEGYLCARSRWCTKVSADGKSVLDNGWFKTRDICKMTENKEIIMLGRDVDFIQKSARKISTKFVEQHVQRHPDVDCVVVVPIPDEEHELKVCACVIMKTGKKFDEKSILKFCNEHMPQPSYFDYVTSTPDCIIQFDRFPKLGNGKVDRLSTKDLAINRLT</sequence>